<evidence type="ECO:0000313" key="2">
    <source>
        <dbReference type="Proteomes" id="UP000255129"/>
    </source>
</evidence>
<accession>A0A379FZA2</accession>
<dbReference type="RefSeq" id="WP_011039750.1">
    <property type="nucleotide sequence ID" value="NZ_UGUA01000001.1"/>
</dbReference>
<sequence length="117" mass="13407">MNIKKLFALKSPCKNCPFLKENGIDLVEGRLDEIKEDLLANDEKPFFCHKTTYSTGGHYDDETESYVNSWQESYCMGAMAYLYAKKRLNVPTRIGIVMGMCDVEDIKNTIPLIEIDE</sequence>
<reference evidence="1 2" key="1">
    <citation type="submission" date="2018-06" db="EMBL/GenBank/DDBJ databases">
        <authorList>
            <consortium name="Pathogen Informatics"/>
            <person name="Doyle S."/>
        </authorList>
    </citation>
    <scope>NUCLEOTIDE SEQUENCE [LARGE SCALE GENOMIC DNA]</scope>
    <source>
        <strain evidence="1 2">NCTC12026</strain>
    </source>
</reference>
<proteinExistence type="predicted"/>
<evidence type="ECO:0000313" key="1">
    <source>
        <dbReference type="EMBL" id="SUC33683.1"/>
    </source>
</evidence>
<protein>
    <submittedName>
        <fullName evidence="1">Uncharacterized protein</fullName>
    </submittedName>
</protein>
<dbReference type="Proteomes" id="UP000255129">
    <property type="component" value="Unassembled WGS sequence"/>
</dbReference>
<name>A0A379FZA2_9GAMM</name>
<dbReference type="AlphaFoldDB" id="A0A379FZA2"/>
<organism evidence="1 2">
    <name type="scientific">Providencia rustigianii</name>
    <dbReference type="NCBI Taxonomy" id="158850"/>
    <lineage>
        <taxon>Bacteria</taxon>
        <taxon>Pseudomonadati</taxon>
        <taxon>Pseudomonadota</taxon>
        <taxon>Gammaproteobacteria</taxon>
        <taxon>Enterobacterales</taxon>
        <taxon>Morganellaceae</taxon>
        <taxon>Providencia</taxon>
    </lineage>
</organism>
<dbReference type="EMBL" id="UGUA01000001">
    <property type="protein sequence ID" value="SUC33683.1"/>
    <property type="molecule type" value="Genomic_DNA"/>
</dbReference>
<gene>
    <name evidence="1" type="ORF">NCTC12026_00004</name>
</gene>